<sequence>MVGPSNGTLGVSPAISAILAEQERRASLNSAFVKEVYEAMSKVARKFSPADAESLNIQEFTDGFLSAFLATDKTPIGNSRFHAPLPTRTPASTPFAAPPAKPLASAHLPTRSTTQPPTAHLPPRPATQQATVPSNTKSSYAA</sequence>
<dbReference type="Proteomes" id="UP001642502">
    <property type="component" value="Unassembled WGS sequence"/>
</dbReference>
<dbReference type="EMBL" id="CAWUON010000484">
    <property type="protein sequence ID" value="CAK7275674.1"/>
    <property type="molecule type" value="Genomic_DNA"/>
</dbReference>
<keyword evidence="3" id="KW-1185">Reference proteome</keyword>
<feature type="non-terminal residue" evidence="2">
    <location>
        <position position="142"/>
    </location>
</feature>
<feature type="region of interest" description="Disordered" evidence="1">
    <location>
        <begin position="77"/>
        <end position="142"/>
    </location>
</feature>
<evidence type="ECO:0000313" key="3">
    <source>
        <dbReference type="Proteomes" id="UP001642502"/>
    </source>
</evidence>
<accession>A0ABP0E5C3</accession>
<protein>
    <submittedName>
        <fullName evidence="2">Uncharacterized protein</fullName>
    </submittedName>
</protein>
<evidence type="ECO:0000256" key="1">
    <source>
        <dbReference type="SAM" id="MobiDB-lite"/>
    </source>
</evidence>
<evidence type="ECO:0000313" key="2">
    <source>
        <dbReference type="EMBL" id="CAK7275674.1"/>
    </source>
</evidence>
<feature type="compositionally biased region" description="Polar residues" evidence="1">
    <location>
        <begin position="126"/>
        <end position="142"/>
    </location>
</feature>
<proteinExistence type="predicted"/>
<organism evidence="2 3">
    <name type="scientific">Sporothrix epigloea</name>
    <dbReference type="NCBI Taxonomy" id="1892477"/>
    <lineage>
        <taxon>Eukaryota</taxon>
        <taxon>Fungi</taxon>
        <taxon>Dikarya</taxon>
        <taxon>Ascomycota</taxon>
        <taxon>Pezizomycotina</taxon>
        <taxon>Sordariomycetes</taxon>
        <taxon>Sordariomycetidae</taxon>
        <taxon>Ophiostomatales</taxon>
        <taxon>Ophiostomataceae</taxon>
        <taxon>Sporothrix</taxon>
    </lineage>
</organism>
<feature type="compositionally biased region" description="Low complexity" evidence="1">
    <location>
        <begin position="86"/>
        <end position="95"/>
    </location>
</feature>
<comment type="caution">
    <text evidence="2">The sequence shown here is derived from an EMBL/GenBank/DDBJ whole genome shotgun (WGS) entry which is preliminary data.</text>
</comment>
<gene>
    <name evidence="2" type="ORF">SEPCBS119000_006799</name>
</gene>
<reference evidence="2 3" key="1">
    <citation type="submission" date="2024-01" db="EMBL/GenBank/DDBJ databases">
        <authorList>
            <person name="Allen C."/>
            <person name="Tagirdzhanova G."/>
        </authorList>
    </citation>
    <scope>NUCLEOTIDE SEQUENCE [LARGE SCALE GENOMIC DNA]</scope>
    <source>
        <strain evidence="2 3">CBS 119000</strain>
    </source>
</reference>
<name>A0ABP0E5C3_9PEZI</name>